<protein>
    <submittedName>
        <fullName evidence="3">MCE family protein</fullName>
    </submittedName>
</protein>
<keyword evidence="4" id="KW-1185">Reference proteome</keyword>
<dbReference type="RefSeq" id="WP_195035706.1">
    <property type="nucleotide sequence ID" value="NZ_JADLRE010000026.1"/>
</dbReference>
<reference evidence="3 4" key="1">
    <citation type="submission" date="2020-10" db="EMBL/GenBank/DDBJ databases">
        <title>Identification of Nocardia species via Next-generation sequencing and recognition of intraspecies genetic diversity.</title>
        <authorList>
            <person name="Li P."/>
            <person name="Li P."/>
            <person name="Lu B."/>
        </authorList>
    </citation>
    <scope>NUCLEOTIDE SEQUENCE [LARGE SCALE GENOMIC DNA]</scope>
    <source>
        <strain evidence="3 4">N-11</strain>
    </source>
</reference>
<gene>
    <name evidence="3" type="ORF">IU470_27460</name>
</gene>
<feature type="domain" description="Mce/MlaD" evidence="2">
    <location>
        <begin position="48"/>
        <end position="123"/>
    </location>
</feature>
<proteinExistence type="predicted"/>
<dbReference type="Pfam" id="PF02470">
    <property type="entry name" value="MlaD"/>
    <property type="match status" value="1"/>
</dbReference>
<dbReference type="Proteomes" id="UP000807309">
    <property type="component" value="Unassembled WGS sequence"/>
</dbReference>
<sequence>MPTYGLPGAAITAKSARRTGALACAVAAVVAAVWVGHHAVRVDARMAVTLRTEQVGDGMVAGARVRLDGVGVGEVTGISSVGGGQQQITLRLDSSQLTGLTDALGVDYAPSNLFGISEIELRRGQGGAPLRDGATIDLTGAAASRVSDVTMGTLIRSLGQTTNHVLTPELTGVLTELATDAKAFTPILEAIVMLGRAVADTQRYDPSFLIGQYASTLYGTADFAGATLDLLDHINNIEVLRTDQPLFDAGVTLLTDDLFPALTRLGHVGQRHYTGYSDMLTPLLSVTAQMVPTPQKSSAELRTILERIDNSFVDTPEGPVLQLELTLRGFPALSSPLLGSLGTAAVLEAPASADPAVLPRGTR</sequence>
<organism evidence="3 4">
    <name type="scientific">Nocardia abscessus</name>
    <dbReference type="NCBI Taxonomy" id="120957"/>
    <lineage>
        <taxon>Bacteria</taxon>
        <taxon>Bacillati</taxon>
        <taxon>Actinomycetota</taxon>
        <taxon>Actinomycetes</taxon>
        <taxon>Mycobacteriales</taxon>
        <taxon>Nocardiaceae</taxon>
        <taxon>Nocardia</taxon>
    </lineage>
</organism>
<keyword evidence="1" id="KW-0812">Transmembrane</keyword>
<evidence type="ECO:0000313" key="3">
    <source>
        <dbReference type="EMBL" id="MBF6228823.1"/>
    </source>
</evidence>
<dbReference type="EMBL" id="JADLRE010000026">
    <property type="protein sequence ID" value="MBF6228823.1"/>
    <property type="molecule type" value="Genomic_DNA"/>
</dbReference>
<evidence type="ECO:0000256" key="1">
    <source>
        <dbReference type="SAM" id="Phobius"/>
    </source>
</evidence>
<comment type="caution">
    <text evidence="3">The sequence shown here is derived from an EMBL/GenBank/DDBJ whole genome shotgun (WGS) entry which is preliminary data.</text>
</comment>
<dbReference type="InterPro" id="IPR052336">
    <property type="entry name" value="MlaD_Phospholipid_Transporter"/>
</dbReference>
<dbReference type="PANTHER" id="PTHR33371:SF4">
    <property type="entry name" value="INTERMEMBRANE PHOSPHOLIPID TRANSPORT SYSTEM BINDING PROTEIN MLAD"/>
    <property type="match status" value="1"/>
</dbReference>
<evidence type="ECO:0000313" key="4">
    <source>
        <dbReference type="Proteomes" id="UP000807309"/>
    </source>
</evidence>
<name>A0ABS0CK72_9NOCA</name>
<keyword evidence="1" id="KW-1133">Transmembrane helix</keyword>
<feature type="transmembrane region" description="Helical" evidence="1">
    <location>
        <begin position="21"/>
        <end position="40"/>
    </location>
</feature>
<dbReference type="PANTHER" id="PTHR33371">
    <property type="entry name" value="INTERMEMBRANE PHOSPHOLIPID TRANSPORT SYSTEM BINDING PROTEIN MLAD-RELATED"/>
    <property type="match status" value="1"/>
</dbReference>
<keyword evidence="1" id="KW-0472">Membrane</keyword>
<dbReference type="InterPro" id="IPR003399">
    <property type="entry name" value="Mce/MlaD"/>
</dbReference>
<evidence type="ECO:0000259" key="2">
    <source>
        <dbReference type="Pfam" id="PF02470"/>
    </source>
</evidence>
<accession>A0ABS0CK72</accession>